<evidence type="ECO:0000256" key="4">
    <source>
        <dbReference type="ARBA" id="ARBA00022741"/>
    </source>
</evidence>
<dbReference type="PANTHER" id="PTHR19338">
    <property type="entry name" value="TRANSLOCASE OF INNER MITOCHONDRIAL MEMBRANE 13 HOMOLOG"/>
    <property type="match status" value="1"/>
</dbReference>
<organism evidence="7 8">
    <name type="scientific">Zea mays</name>
    <name type="common">Maize</name>
    <dbReference type="NCBI Taxonomy" id="4577"/>
    <lineage>
        <taxon>Eukaryota</taxon>
        <taxon>Viridiplantae</taxon>
        <taxon>Streptophyta</taxon>
        <taxon>Embryophyta</taxon>
        <taxon>Tracheophyta</taxon>
        <taxon>Spermatophyta</taxon>
        <taxon>Magnoliopsida</taxon>
        <taxon>Liliopsida</taxon>
        <taxon>Poales</taxon>
        <taxon>Poaceae</taxon>
        <taxon>PACMAD clade</taxon>
        <taxon>Panicoideae</taxon>
        <taxon>Andropogonodae</taxon>
        <taxon>Andropogoneae</taxon>
        <taxon>Tripsacinae</taxon>
        <taxon>Zea</taxon>
    </lineage>
</organism>
<keyword evidence="5" id="KW-0611">Plant defense</keyword>
<protein>
    <recommendedName>
        <fullName evidence="6">Disease resistance N-terminal domain-containing protein</fullName>
    </recommendedName>
</protein>
<keyword evidence="4" id="KW-0547">Nucleotide-binding</keyword>
<dbReference type="Gene3D" id="1.20.5.4130">
    <property type="match status" value="1"/>
</dbReference>
<dbReference type="Gramene" id="Zm00001eb319360_T001">
    <property type="protein sequence ID" value="Zm00001eb319360_P001"/>
    <property type="gene ID" value="Zm00001eb319360"/>
</dbReference>
<evidence type="ECO:0000256" key="3">
    <source>
        <dbReference type="ARBA" id="ARBA00022737"/>
    </source>
</evidence>
<dbReference type="InParanoid" id="A0A804QEA1"/>
<dbReference type="InterPro" id="IPR038005">
    <property type="entry name" value="RX-like_CC"/>
</dbReference>
<dbReference type="Proteomes" id="UP000007305">
    <property type="component" value="Chromosome 7"/>
</dbReference>
<evidence type="ECO:0000256" key="2">
    <source>
        <dbReference type="ARBA" id="ARBA00022614"/>
    </source>
</evidence>
<keyword evidence="3" id="KW-0677">Repeat</keyword>
<keyword evidence="8" id="KW-1185">Reference proteome</keyword>
<reference evidence="7" key="2">
    <citation type="submission" date="2019-07" db="EMBL/GenBank/DDBJ databases">
        <authorList>
            <person name="Seetharam A."/>
            <person name="Woodhouse M."/>
            <person name="Cannon E."/>
        </authorList>
    </citation>
    <scope>NUCLEOTIDE SEQUENCE [LARGE SCALE GENOMIC DNA]</scope>
    <source>
        <strain evidence="7">cv. B73</strain>
    </source>
</reference>
<reference evidence="8" key="1">
    <citation type="submission" date="2015-12" db="EMBL/GenBank/DDBJ databases">
        <title>Update maize B73 reference genome by single molecule sequencing technologies.</title>
        <authorList>
            <consortium name="Maize Genome Sequencing Project"/>
            <person name="Ware D."/>
        </authorList>
    </citation>
    <scope>NUCLEOTIDE SEQUENCE [LARGE SCALE GENOMIC DNA]</scope>
    <source>
        <strain evidence="8">cv. B73</strain>
    </source>
</reference>
<name>A0A804QEA1_MAIZE</name>
<evidence type="ECO:0000256" key="1">
    <source>
        <dbReference type="ARBA" id="ARBA00008894"/>
    </source>
</evidence>
<keyword evidence="2" id="KW-0433">Leucine-rich repeat</keyword>
<reference evidence="7" key="3">
    <citation type="submission" date="2021-05" db="UniProtKB">
        <authorList>
            <consortium name="EnsemblPlants"/>
        </authorList>
    </citation>
    <scope>IDENTIFICATION</scope>
    <source>
        <strain evidence="7">cv. B73</strain>
    </source>
</reference>
<dbReference type="PANTHER" id="PTHR19338:SF57">
    <property type="entry name" value="DISEASE RESISTANCE PROTEIN RPM1"/>
    <property type="match status" value="1"/>
</dbReference>
<dbReference type="CDD" id="cd14798">
    <property type="entry name" value="RX-CC_like"/>
    <property type="match status" value="1"/>
</dbReference>
<proteinExistence type="inferred from homology"/>
<evidence type="ECO:0000313" key="8">
    <source>
        <dbReference type="Proteomes" id="UP000007305"/>
    </source>
</evidence>
<accession>A0A804QEA1</accession>
<comment type="similarity">
    <text evidence="1">Belongs to the disease resistance NB-LRR family.</text>
</comment>
<dbReference type="EnsemblPlants" id="Zm00001eb319360_T001">
    <property type="protein sequence ID" value="Zm00001eb319360_P001"/>
    <property type="gene ID" value="Zm00001eb319360"/>
</dbReference>
<dbReference type="InterPro" id="IPR041118">
    <property type="entry name" value="Rx_N"/>
</dbReference>
<dbReference type="GO" id="GO:0000166">
    <property type="term" value="F:nucleotide binding"/>
    <property type="evidence" value="ECO:0007669"/>
    <property type="project" value="UniProtKB-KW"/>
</dbReference>
<dbReference type="GO" id="GO:0006952">
    <property type="term" value="P:defense response"/>
    <property type="evidence" value="ECO:0007669"/>
    <property type="project" value="UniProtKB-KW"/>
</dbReference>
<evidence type="ECO:0000256" key="5">
    <source>
        <dbReference type="ARBA" id="ARBA00022821"/>
    </source>
</evidence>
<dbReference type="AlphaFoldDB" id="A0A804QEA1"/>
<sequence>MQAFLSNLSKCEEGHDDQTEDWMKQILCEAAYDIEDCIDDFAHSLRPDLRASGWVTAVRKILYLIRTWYPRRNIATQIVDLKNRAQHIGERRTRYAPATRSLGRRRATWGVLRGACNLCNGGFCFVREQHPDRSIRDVPLQIESRRELLQRSGRSPDGISSVILVEKDRCLAISFLQEWLNATTQ</sequence>
<evidence type="ECO:0000259" key="6">
    <source>
        <dbReference type="Pfam" id="PF18052"/>
    </source>
</evidence>
<dbReference type="Pfam" id="PF18052">
    <property type="entry name" value="Rx_N"/>
    <property type="match status" value="1"/>
</dbReference>
<feature type="domain" description="Disease resistance N-terminal" evidence="6">
    <location>
        <begin position="1"/>
        <end position="45"/>
    </location>
</feature>
<evidence type="ECO:0000313" key="7">
    <source>
        <dbReference type="EnsemblPlants" id="Zm00001eb319360_P001"/>
    </source>
</evidence>